<dbReference type="Gramene" id="AUR62026541-RA">
    <property type="protein sequence ID" value="AUR62026541-RA:cds"/>
    <property type="gene ID" value="AUR62026541"/>
</dbReference>
<dbReference type="GO" id="GO:0009507">
    <property type="term" value="C:chloroplast"/>
    <property type="evidence" value="ECO:0007669"/>
    <property type="project" value="TreeGrafter"/>
</dbReference>
<protein>
    <submittedName>
        <fullName evidence="1">Uncharacterized protein</fullName>
    </submittedName>
</protein>
<proteinExistence type="predicted"/>
<evidence type="ECO:0000313" key="2">
    <source>
        <dbReference type="Proteomes" id="UP000596660"/>
    </source>
</evidence>
<dbReference type="PANTHER" id="PTHR35483">
    <property type="entry name" value="NUCLEUSENVELOPE PROTEIN"/>
    <property type="match status" value="1"/>
</dbReference>
<evidence type="ECO:0000313" key="1">
    <source>
        <dbReference type="EnsemblPlants" id="AUR62026541-RA:cds"/>
    </source>
</evidence>
<sequence>MDMENFVTLIGQYRELKTNVWEASKKKTSIRGKFPIAAGWLKMDFNTDKLGKSGLSSVQESIWEFFGKAIENLGNKSSVEDLLKQQIEKREYYDEGGKPPASRR</sequence>
<organism evidence="1 2">
    <name type="scientific">Chenopodium quinoa</name>
    <name type="common">Quinoa</name>
    <dbReference type="NCBI Taxonomy" id="63459"/>
    <lineage>
        <taxon>Eukaryota</taxon>
        <taxon>Viridiplantae</taxon>
        <taxon>Streptophyta</taxon>
        <taxon>Embryophyta</taxon>
        <taxon>Tracheophyta</taxon>
        <taxon>Spermatophyta</taxon>
        <taxon>Magnoliopsida</taxon>
        <taxon>eudicotyledons</taxon>
        <taxon>Gunneridae</taxon>
        <taxon>Pentapetalae</taxon>
        <taxon>Caryophyllales</taxon>
        <taxon>Chenopodiaceae</taxon>
        <taxon>Chenopodioideae</taxon>
        <taxon>Atripliceae</taxon>
        <taxon>Chenopodium</taxon>
    </lineage>
</organism>
<dbReference type="EnsemblPlants" id="AUR62026541-RA">
    <property type="protein sequence ID" value="AUR62026541-RA:cds"/>
    <property type="gene ID" value="AUR62026541"/>
</dbReference>
<keyword evidence="2" id="KW-1185">Reference proteome</keyword>
<reference evidence="1" key="1">
    <citation type="journal article" date="2017" name="Nature">
        <title>The genome of Chenopodium quinoa.</title>
        <authorList>
            <person name="Jarvis D.E."/>
            <person name="Ho Y.S."/>
            <person name="Lightfoot D.J."/>
            <person name="Schmoeckel S.M."/>
            <person name="Li B."/>
            <person name="Borm T.J.A."/>
            <person name="Ohyanagi H."/>
            <person name="Mineta K."/>
            <person name="Michell C.T."/>
            <person name="Saber N."/>
            <person name="Kharbatia N.M."/>
            <person name="Rupper R.R."/>
            <person name="Sharp A.R."/>
            <person name="Dally N."/>
            <person name="Boughton B.A."/>
            <person name="Woo Y.H."/>
            <person name="Gao G."/>
            <person name="Schijlen E.G.W.M."/>
            <person name="Guo X."/>
            <person name="Momin A.A."/>
            <person name="Negrao S."/>
            <person name="Al-Babili S."/>
            <person name="Gehring C."/>
            <person name="Roessner U."/>
            <person name="Jung C."/>
            <person name="Murphy K."/>
            <person name="Arold S.T."/>
            <person name="Gojobori T."/>
            <person name="van der Linden C.G."/>
            <person name="van Loo E.N."/>
            <person name="Jellen E.N."/>
            <person name="Maughan P.J."/>
            <person name="Tester M."/>
        </authorList>
    </citation>
    <scope>NUCLEOTIDE SEQUENCE [LARGE SCALE GENOMIC DNA]</scope>
    <source>
        <strain evidence="1">cv. PI 614886</strain>
    </source>
</reference>
<dbReference type="AlphaFoldDB" id="A0A803MBS4"/>
<reference evidence="1" key="2">
    <citation type="submission" date="2021-03" db="UniProtKB">
        <authorList>
            <consortium name="EnsemblPlants"/>
        </authorList>
    </citation>
    <scope>IDENTIFICATION</scope>
</reference>
<dbReference type="Proteomes" id="UP000596660">
    <property type="component" value="Unplaced"/>
</dbReference>
<accession>A0A803MBS4</accession>
<dbReference type="PANTHER" id="PTHR35483:SF1">
    <property type="entry name" value="GLYCINE-RICH PROTEIN-RELATED"/>
    <property type="match status" value="1"/>
</dbReference>
<name>A0A803MBS4_CHEQI</name>